<feature type="compositionally biased region" description="Polar residues" evidence="1">
    <location>
        <begin position="174"/>
        <end position="185"/>
    </location>
</feature>
<reference evidence="2 3" key="1">
    <citation type="submission" date="2024-01" db="EMBL/GenBank/DDBJ databases">
        <title>The complete chloroplast genome sequence of Lithospermum erythrorhizon: insights into the phylogenetic relationship among Boraginaceae species and the maternal lineages of purple gromwells.</title>
        <authorList>
            <person name="Okada T."/>
            <person name="Watanabe K."/>
        </authorList>
    </citation>
    <scope>NUCLEOTIDE SEQUENCE [LARGE SCALE GENOMIC DNA]</scope>
</reference>
<dbReference type="EMBL" id="BAABME010014049">
    <property type="protein sequence ID" value="GAA0186810.1"/>
    <property type="molecule type" value="Genomic_DNA"/>
</dbReference>
<protein>
    <submittedName>
        <fullName evidence="2">Uncharacterized protein</fullName>
    </submittedName>
</protein>
<accession>A0AAV3S1M8</accession>
<feature type="region of interest" description="Disordered" evidence="1">
    <location>
        <begin position="174"/>
        <end position="196"/>
    </location>
</feature>
<proteinExistence type="predicted"/>
<evidence type="ECO:0000256" key="1">
    <source>
        <dbReference type="SAM" id="MobiDB-lite"/>
    </source>
</evidence>
<evidence type="ECO:0000313" key="2">
    <source>
        <dbReference type="EMBL" id="GAA0186810.1"/>
    </source>
</evidence>
<name>A0AAV3S1M8_LITER</name>
<gene>
    <name evidence="2" type="ORF">LIER_34098</name>
</gene>
<keyword evidence="3" id="KW-1185">Reference proteome</keyword>
<dbReference type="AlphaFoldDB" id="A0AAV3S1M8"/>
<organism evidence="2 3">
    <name type="scientific">Lithospermum erythrorhizon</name>
    <name type="common">Purple gromwell</name>
    <name type="synonym">Lithospermum officinale var. erythrorhizon</name>
    <dbReference type="NCBI Taxonomy" id="34254"/>
    <lineage>
        <taxon>Eukaryota</taxon>
        <taxon>Viridiplantae</taxon>
        <taxon>Streptophyta</taxon>
        <taxon>Embryophyta</taxon>
        <taxon>Tracheophyta</taxon>
        <taxon>Spermatophyta</taxon>
        <taxon>Magnoliopsida</taxon>
        <taxon>eudicotyledons</taxon>
        <taxon>Gunneridae</taxon>
        <taxon>Pentapetalae</taxon>
        <taxon>asterids</taxon>
        <taxon>lamiids</taxon>
        <taxon>Boraginales</taxon>
        <taxon>Boraginaceae</taxon>
        <taxon>Boraginoideae</taxon>
        <taxon>Lithospermeae</taxon>
        <taxon>Lithospermum</taxon>
    </lineage>
</organism>
<comment type="caution">
    <text evidence="2">The sequence shown here is derived from an EMBL/GenBank/DDBJ whole genome shotgun (WGS) entry which is preliminary data.</text>
</comment>
<sequence>MFHKVKLRGLVFDFSPVLINHYYGRQNEGITGSTLKLDDIIKTLTGGALSPWPTKGKLQASALSLRYVVMHKVAIVNLVPTSNNTNLSKHVGRMMYVMGILIHQHLEVIKAEEGSGKDAKPLTITNKLMTGNHVVDVQIKGTKRGRVSELQAKIQALRATASHAVNDHVSADINESTTIPPTMNDPTDDPAKTSKF</sequence>
<evidence type="ECO:0000313" key="3">
    <source>
        <dbReference type="Proteomes" id="UP001454036"/>
    </source>
</evidence>
<dbReference type="Proteomes" id="UP001454036">
    <property type="component" value="Unassembled WGS sequence"/>
</dbReference>